<evidence type="ECO:0000259" key="4">
    <source>
        <dbReference type="Pfam" id="PF13188"/>
    </source>
</evidence>
<dbReference type="Pfam" id="PF01590">
    <property type="entry name" value="GAF"/>
    <property type="match status" value="1"/>
</dbReference>
<feature type="domain" description="PAS" evidence="4">
    <location>
        <begin position="238"/>
        <end position="274"/>
    </location>
</feature>
<dbReference type="InterPro" id="IPR035965">
    <property type="entry name" value="PAS-like_dom_sf"/>
</dbReference>
<dbReference type="Gene3D" id="3.30.450.40">
    <property type="match status" value="1"/>
</dbReference>
<dbReference type="SUPFAM" id="SSF46689">
    <property type="entry name" value="Homeodomain-like"/>
    <property type="match status" value="1"/>
</dbReference>
<dbReference type="EMBL" id="BBYR01000001">
    <property type="protein sequence ID" value="GAP33642.1"/>
    <property type="molecule type" value="Genomic_DNA"/>
</dbReference>
<gene>
    <name evidence="5" type="ORF">ISF6_0088</name>
</gene>
<reference evidence="6" key="1">
    <citation type="submission" date="2015-07" db="EMBL/GenBank/DDBJ databases">
        <title>Discovery of a poly(ethylene terephthalate assimilation.</title>
        <authorList>
            <person name="Yoshida S."/>
            <person name="Hiraga K."/>
            <person name="Takehana T."/>
            <person name="Taniguchi I."/>
            <person name="Yamaji H."/>
            <person name="Maeda Y."/>
            <person name="Toyohara K."/>
            <person name="Miyamoto K."/>
            <person name="Kimura Y."/>
            <person name="Oda K."/>
        </authorList>
    </citation>
    <scope>NUCLEOTIDE SEQUENCE [LARGE SCALE GENOMIC DNA]</scope>
    <source>
        <strain evidence="6">NBRC 110686 / TISTR 2288 / 201-F6</strain>
    </source>
</reference>
<dbReference type="InterPro" id="IPR003018">
    <property type="entry name" value="GAF"/>
</dbReference>
<organism evidence="5 6">
    <name type="scientific">Piscinibacter sakaiensis</name>
    <name type="common">Ideonella sakaiensis</name>
    <dbReference type="NCBI Taxonomy" id="1547922"/>
    <lineage>
        <taxon>Bacteria</taxon>
        <taxon>Pseudomonadati</taxon>
        <taxon>Pseudomonadota</taxon>
        <taxon>Betaproteobacteria</taxon>
        <taxon>Burkholderiales</taxon>
        <taxon>Sphaerotilaceae</taxon>
        <taxon>Piscinibacter</taxon>
    </lineage>
</organism>
<keyword evidence="6" id="KW-1185">Reference proteome</keyword>
<dbReference type="RefSeq" id="WP_054017809.1">
    <property type="nucleotide sequence ID" value="NZ_BBYR01000001.1"/>
</dbReference>
<evidence type="ECO:0000259" key="3">
    <source>
        <dbReference type="Pfam" id="PF02954"/>
    </source>
</evidence>
<name>A0A0K8NTC0_PISS1</name>
<accession>A0A0K8NTC0</accession>
<comment type="caution">
    <text evidence="5">The sequence shown here is derived from an EMBL/GenBank/DDBJ whole genome shotgun (WGS) entry which is preliminary data.</text>
</comment>
<dbReference type="InterPro" id="IPR000014">
    <property type="entry name" value="PAS"/>
</dbReference>
<feature type="compositionally biased region" description="Basic and acidic residues" evidence="1">
    <location>
        <begin position="321"/>
        <end position="331"/>
    </location>
</feature>
<dbReference type="SUPFAM" id="SSF55781">
    <property type="entry name" value="GAF domain-like"/>
    <property type="match status" value="1"/>
</dbReference>
<dbReference type="OrthoDB" id="9761705at2"/>
<dbReference type="SUPFAM" id="SSF55785">
    <property type="entry name" value="PYP-like sensor domain (PAS domain)"/>
    <property type="match status" value="1"/>
</dbReference>
<feature type="region of interest" description="Disordered" evidence="1">
    <location>
        <begin position="321"/>
        <end position="363"/>
    </location>
</feature>
<dbReference type="Pfam" id="PF02954">
    <property type="entry name" value="HTH_8"/>
    <property type="match status" value="1"/>
</dbReference>
<evidence type="ECO:0000313" key="5">
    <source>
        <dbReference type="EMBL" id="GAP33642.1"/>
    </source>
</evidence>
<evidence type="ECO:0000256" key="1">
    <source>
        <dbReference type="SAM" id="MobiDB-lite"/>
    </source>
</evidence>
<dbReference type="STRING" id="1547922.ISF6_0088"/>
<dbReference type="Gene3D" id="1.10.10.60">
    <property type="entry name" value="Homeodomain-like"/>
    <property type="match status" value="1"/>
</dbReference>
<evidence type="ECO:0000259" key="2">
    <source>
        <dbReference type="Pfam" id="PF01590"/>
    </source>
</evidence>
<dbReference type="PRINTS" id="PR01590">
    <property type="entry name" value="HTHFIS"/>
</dbReference>
<dbReference type="Pfam" id="PF13188">
    <property type="entry name" value="PAS_8"/>
    <property type="match status" value="1"/>
</dbReference>
<dbReference type="InterPro" id="IPR002197">
    <property type="entry name" value="HTH_Fis"/>
</dbReference>
<protein>
    <submittedName>
        <fullName evidence="5">Uncharacterized protein</fullName>
    </submittedName>
</protein>
<feature type="domain" description="DNA binding HTH" evidence="3">
    <location>
        <begin position="362"/>
        <end position="402"/>
    </location>
</feature>
<evidence type="ECO:0000313" key="6">
    <source>
        <dbReference type="Proteomes" id="UP000037660"/>
    </source>
</evidence>
<dbReference type="AlphaFoldDB" id="A0A0K8NTC0"/>
<dbReference type="InterPro" id="IPR029016">
    <property type="entry name" value="GAF-like_dom_sf"/>
</dbReference>
<feature type="domain" description="GAF" evidence="2">
    <location>
        <begin position="86"/>
        <end position="218"/>
    </location>
</feature>
<dbReference type="InterPro" id="IPR009057">
    <property type="entry name" value="Homeodomain-like_sf"/>
</dbReference>
<sequence>MSLQAHPGLAPSGPFFTSAAQRIALARERFFDAGDRPSGLVPEAVLQSWSRCLRARRDPDRSVAFEPVTPARVQTVLRRNRHLLAAATRELAHLAHALQGTSGTALLTDAAGVVIGNSRAAPRAHEQVMPAASRIGVDLSEEVIGTSAPGITLRTGAPCAVTGGEHFFGNVGAMHCVAAPIRDRRGSVAGVLDISSEHLPFAFDASALVALYATAIENRLLCAESADRLVLHLQLAPTLLDTPLAGMLCLDDGGRLDWANAAAARLLGLPPAWAAGSGPWAEDVLGLTLASCARWADLGEPRAWRLPTGLAIWLQVRRASRSDTPHGRPADADDTPPPAARPEMPTVPASAPDAPALRPPGTLRDADRACVRRAIEACGGNVAAAARRLGVSRGLIYRRLRESRTDDAAG</sequence>
<dbReference type="GO" id="GO:0043565">
    <property type="term" value="F:sequence-specific DNA binding"/>
    <property type="evidence" value="ECO:0007669"/>
    <property type="project" value="InterPro"/>
</dbReference>
<proteinExistence type="predicted"/>
<dbReference type="Proteomes" id="UP000037660">
    <property type="component" value="Unassembled WGS sequence"/>
</dbReference>
<reference evidence="5 6" key="2">
    <citation type="journal article" date="2016" name="Science">
        <title>A bacterium that degrades and assimilates poly(ethylene terephthalate).</title>
        <authorList>
            <person name="Yoshida S."/>
            <person name="Hiraga K."/>
            <person name="Takehana T."/>
            <person name="Taniguchi I."/>
            <person name="Yamaji H."/>
            <person name="Maeda Y."/>
            <person name="Toyohara K."/>
            <person name="Miyamoto K."/>
            <person name="Kimura Y."/>
            <person name="Oda K."/>
        </authorList>
    </citation>
    <scope>NUCLEOTIDE SEQUENCE [LARGE SCALE GENOMIC DNA]</scope>
    <source>
        <strain evidence="6">NBRC 110686 / TISTR 2288 / 201-F6</strain>
    </source>
</reference>